<gene>
    <name evidence="1" type="ORF">MNBD_GAMMA22-1037</name>
</gene>
<evidence type="ECO:0000313" key="1">
    <source>
        <dbReference type="EMBL" id="VAW96673.1"/>
    </source>
</evidence>
<accession>A0A3B1A9H6</accession>
<dbReference type="PROSITE" id="PS51257">
    <property type="entry name" value="PROKAR_LIPOPROTEIN"/>
    <property type="match status" value="1"/>
</dbReference>
<sequence length="411" mass="44823">MNVKKTFLTTKKVTSAVLMVLSISCAPFAQAAVSDQAKRIHERLAGVPPSDAVLASMVTQLNAGDGVAAAQIAMQNSFFYSSTLKNFVMPWTDSQRSILGDLNDYVATVIGVTRDDLDFRRILYDDILYTAAGNVATAYSKTDNIHYTEIESNFIDMSNPAQLVATTQSSAATLGLPAIETAGVLTTRQSAKAFMDAGTNRRLFEYTILNHLCISIEDANDITRTPDRIRQDVSRNPGGDSSVYLNTCIGCHTGMDPMIQAFAYFNYNSDPDIAAIPQDQLVYEAGTVQAKYLQNPGVFPLGYVTTNNDWENYWRAGKNANLGWAWKEEPNPAVGGILGKGTGPKSLGREFAYSKAFASCQVQKVFEAVCLRAPSSPADRTEVSRITDVFDASTYKLKTVFAETANYCKGN</sequence>
<dbReference type="EMBL" id="UOFS01000029">
    <property type="protein sequence ID" value="VAW96673.1"/>
    <property type="molecule type" value="Genomic_DNA"/>
</dbReference>
<proteinExistence type="predicted"/>
<name>A0A3B1A9H6_9ZZZZ</name>
<dbReference type="AlphaFoldDB" id="A0A3B1A9H6"/>
<reference evidence="1" key="1">
    <citation type="submission" date="2018-06" db="EMBL/GenBank/DDBJ databases">
        <authorList>
            <person name="Zhirakovskaya E."/>
        </authorList>
    </citation>
    <scope>NUCLEOTIDE SEQUENCE</scope>
</reference>
<protein>
    <recommendedName>
        <fullName evidence="2">DUF1585 domain-containing protein</fullName>
    </recommendedName>
</protein>
<organism evidence="1">
    <name type="scientific">hydrothermal vent metagenome</name>
    <dbReference type="NCBI Taxonomy" id="652676"/>
    <lineage>
        <taxon>unclassified sequences</taxon>
        <taxon>metagenomes</taxon>
        <taxon>ecological metagenomes</taxon>
    </lineage>
</organism>
<evidence type="ECO:0008006" key="2">
    <source>
        <dbReference type="Google" id="ProtNLM"/>
    </source>
</evidence>